<reference evidence="1 2" key="1">
    <citation type="submission" date="2016-09" db="EMBL/GenBank/DDBJ databases">
        <title>Rhizobium oryziradicis sp. nov., isolated from the root of rice.</title>
        <authorList>
            <person name="Zhao J."/>
            <person name="Zhang X."/>
        </authorList>
    </citation>
    <scope>NUCLEOTIDE SEQUENCE [LARGE SCALE GENOMIC DNA]</scope>
    <source>
        <strain evidence="1 2">N19</strain>
    </source>
</reference>
<dbReference type="AlphaFoldDB" id="A0A1Q8ZTL4"/>
<organism evidence="1 2">
    <name type="scientific">Rhizobium oryziradicis</name>
    <dbReference type="NCBI Taxonomy" id="1867956"/>
    <lineage>
        <taxon>Bacteria</taxon>
        <taxon>Pseudomonadati</taxon>
        <taxon>Pseudomonadota</taxon>
        <taxon>Alphaproteobacteria</taxon>
        <taxon>Hyphomicrobiales</taxon>
        <taxon>Rhizobiaceae</taxon>
        <taxon>Rhizobium/Agrobacterium group</taxon>
        <taxon>Rhizobium</taxon>
    </lineage>
</organism>
<dbReference type="EMBL" id="MKIM01000025">
    <property type="protein sequence ID" value="OLP45344.1"/>
    <property type="molecule type" value="Genomic_DNA"/>
</dbReference>
<evidence type="ECO:0000313" key="1">
    <source>
        <dbReference type="EMBL" id="OLP45344.1"/>
    </source>
</evidence>
<dbReference type="Proteomes" id="UP000186894">
    <property type="component" value="Unassembled WGS sequence"/>
</dbReference>
<evidence type="ECO:0000313" key="2">
    <source>
        <dbReference type="Proteomes" id="UP000186894"/>
    </source>
</evidence>
<keyword evidence="2" id="KW-1185">Reference proteome</keyword>
<sequence>MYFWSLSIWLHLISFFGKNAEKRKSNPDGPVLLIVTDDLSWGRIVGCFAVALCAFEASRCLARDVSAQCGNALDL</sequence>
<accession>A0A1Q8ZTL4</accession>
<protein>
    <submittedName>
        <fullName evidence="1">Uncharacterized protein</fullName>
    </submittedName>
</protein>
<dbReference type="STRING" id="1867956.BJF95_18750"/>
<proteinExistence type="predicted"/>
<name>A0A1Q8ZTL4_9HYPH</name>
<gene>
    <name evidence="1" type="ORF">BJF95_18750</name>
</gene>
<comment type="caution">
    <text evidence="1">The sequence shown here is derived from an EMBL/GenBank/DDBJ whole genome shotgun (WGS) entry which is preliminary data.</text>
</comment>